<proteinExistence type="predicted"/>
<dbReference type="InterPro" id="IPR000719">
    <property type="entry name" value="Prot_kinase_dom"/>
</dbReference>
<dbReference type="Proteomes" id="UP001162972">
    <property type="component" value="Chromosome 1"/>
</dbReference>
<evidence type="ECO:0000313" key="11">
    <source>
        <dbReference type="EMBL" id="KAJ6428343.1"/>
    </source>
</evidence>
<dbReference type="GO" id="GO:0005524">
    <property type="term" value="F:ATP binding"/>
    <property type="evidence" value="ECO:0007669"/>
    <property type="project" value="UniProtKB-KW"/>
</dbReference>
<evidence type="ECO:0000256" key="3">
    <source>
        <dbReference type="ARBA" id="ARBA00022679"/>
    </source>
</evidence>
<dbReference type="InterPro" id="IPR001245">
    <property type="entry name" value="Ser-Thr/Tyr_kinase_cat_dom"/>
</dbReference>
<evidence type="ECO:0000256" key="5">
    <source>
        <dbReference type="ARBA" id="ARBA00022777"/>
    </source>
</evidence>
<keyword evidence="12" id="KW-1185">Reference proteome</keyword>
<dbReference type="InterPro" id="IPR011009">
    <property type="entry name" value="Kinase-like_dom_sf"/>
</dbReference>
<dbReference type="EC" id="2.7.11.1" evidence="1"/>
<keyword evidence="2" id="KW-0723">Serine/threonine-protein kinase</keyword>
<dbReference type="InterPro" id="IPR051420">
    <property type="entry name" value="Ser_Thr_Kinases_DiverseReg"/>
</dbReference>
<evidence type="ECO:0000313" key="12">
    <source>
        <dbReference type="Proteomes" id="UP001162972"/>
    </source>
</evidence>
<dbReference type="EMBL" id="JAPFFJ010000005">
    <property type="protein sequence ID" value="KAJ6428343.1"/>
    <property type="molecule type" value="Genomic_DNA"/>
</dbReference>
<evidence type="ECO:0000256" key="2">
    <source>
        <dbReference type="ARBA" id="ARBA00022527"/>
    </source>
</evidence>
<keyword evidence="9" id="KW-0812">Transmembrane</keyword>
<reference evidence="11 12" key="1">
    <citation type="journal article" date="2023" name="Int. J. Mol. Sci.">
        <title>De Novo Assembly and Annotation of 11 Diverse Shrub Willow (Salix) Genomes Reveals Novel Gene Organization in Sex-Linked Regions.</title>
        <authorList>
            <person name="Hyden B."/>
            <person name="Feng K."/>
            <person name="Yates T.B."/>
            <person name="Jawdy S."/>
            <person name="Cereghino C."/>
            <person name="Smart L.B."/>
            <person name="Muchero W."/>
        </authorList>
    </citation>
    <scope>NUCLEOTIDE SEQUENCE [LARGE SCALE GENOMIC DNA]</scope>
    <source>
        <tissue evidence="11">Shoot tip</tissue>
    </source>
</reference>
<dbReference type="PROSITE" id="PS50011">
    <property type="entry name" value="PROTEIN_KINASE_DOM"/>
    <property type="match status" value="1"/>
</dbReference>
<comment type="caution">
    <text evidence="11">The sequence shown here is derived from an EMBL/GenBank/DDBJ whole genome shotgun (WGS) entry which is preliminary data.</text>
</comment>
<gene>
    <name evidence="11" type="ORF">OIU84_023717</name>
</gene>
<keyword evidence="9" id="KW-0472">Membrane</keyword>
<accession>A0AAD6KRX5</accession>
<comment type="catalytic activity">
    <reaction evidence="8">
        <text>L-seryl-[protein] + ATP = O-phospho-L-seryl-[protein] + ADP + H(+)</text>
        <dbReference type="Rhea" id="RHEA:17989"/>
        <dbReference type="Rhea" id="RHEA-COMP:9863"/>
        <dbReference type="Rhea" id="RHEA-COMP:11604"/>
        <dbReference type="ChEBI" id="CHEBI:15378"/>
        <dbReference type="ChEBI" id="CHEBI:29999"/>
        <dbReference type="ChEBI" id="CHEBI:30616"/>
        <dbReference type="ChEBI" id="CHEBI:83421"/>
        <dbReference type="ChEBI" id="CHEBI:456216"/>
        <dbReference type="EC" id="2.7.11.1"/>
    </reaction>
</comment>
<evidence type="ECO:0000256" key="4">
    <source>
        <dbReference type="ARBA" id="ARBA00022741"/>
    </source>
</evidence>
<evidence type="ECO:0000259" key="10">
    <source>
        <dbReference type="PROSITE" id="PS50011"/>
    </source>
</evidence>
<feature type="transmembrane region" description="Helical" evidence="9">
    <location>
        <begin position="56"/>
        <end position="79"/>
    </location>
</feature>
<dbReference type="FunFam" id="3.30.200.20:FF:000219">
    <property type="entry name" value="Leucine-rich repeat receptor-like serine/threonine-protein kinase"/>
    <property type="match status" value="1"/>
</dbReference>
<keyword evidence="3" id="KW-0808">Transferase</keyword>
<keyword evidence="6" id="KW-0067">ATP-binding</keyword>
<dbReference type="PANTHER" id="PTHR48005:SF65">
    <property type="entry name" value="LEUCINE-RICH REPEAT RECEPTOR-LIKE SERINE_THREONINE_TYROSINE-PROTEIN KINASE SOBIR1"/>
    <property type="match status" value="1"/>
</dbReference>
<protein>
    <recommendedName>
        <fullName evidence="1">non-specific serine/threonine protein kinase</fullName>
        <ecNumber evidence="1">2.7.11.1</ecNumber>
    </recommendedName>
</protein>
<dbReference type="Gene3D" id="3.30.200.20">
    <property type="entry name" value="Phosphorylase Kinase, domain 1"/>
    <property type="match status" value="1"/>
</dbReference>
<dbReference type="AlphaFoldDB" id="A0AAD6KRX5"/>
<dbReference type="PANTHER" id="PTHR48005">
    <property type="entry name" value="LEUCINE RICH REPEAT KINASE 2"/>
    <property type="match status" value="1"/>
</dbReference>
<keyword evidence="5" id="KW-0418">Kinase</keyword>
<evidence type="ECO:0000256" key="1">
    <source>
        <dbReference type="ARBA" id="ARBA00012513"/>
    </source>
</evidence>
<keyword evidence="9" id="KW-1133">Transmembrane helix</keyword>
<organism evidence="11 12">
    <name type="scientific">Salix udensis</name>
    <dbReference type="NCBI Taxonomy" id="889485"/>
    <lineage>
        <taxon>Eukaryota</taxon>
        <taxon>Viridiplantae</taxon>
        <taxon>Streptophyta</taxon>
        <taxon>Embryophyta</taxon>
        <taxon>Tracheophyta</taxon>
        <taxon>Spermatophyta</taxon>
        <taxon>Magnoliopsida</taxon>
        <taxon>eudicotyledons</taxon>
        <taxon>Gunneridae</taxon>
        <taxon>Pentapetalae</taxon>
        <taxon>rosids</taxon>
        <taxon>fabids</taxon>
        <taxon>Malpighiales</taxon>
        <taxon>Salicaceae</taxon>
        <taxon>Saliceae</taxon>
        <taxon>Salix</taxon>
    </lineage>
</organism>
<dbReference type="Pfam" id="PF07714">
    <property type="entry name" value="PK_Tyr_Ser-Thr"/>
    <property type="match status" value="1"/>
</dbReference>
<dbReference type="Gene3D" id="1.10.510.10">
    <property type="entry name" value="Transferase(Phosphotransferase) domain 1"/>
    <property type="match status" value="1"/>
</dbReference>
<feature type="domain" description="Protein kinase" evidence="10">
    <location>
        <begin position="122"/>
        <end position="319"/>
    </location>
</feature>
<evidence type="ECO:0000256" key="6">
    <source>
        <dbReference type="ARBA" id="ARBA00022840"/>
    </source>
</evidence>
<dbReference type="GO" id="GO:0004674">
    <property type="term" value="F:protein serine/threonine kinase activity"/>
    <property type="evidence" value="ECO:0007669"/>
    <property type="project" value="UniProtKB-KW"/>
</dbReference>
<evidence type="ECO:0000256" key="7">
    <source>
        <dbReference type="ARBA" id="ARBA00047899"/>
    </source>
</evidence>
<keyword evidence="4" id="KW-0547">Nucleotide-binding</keyword>
<feature type="transmembrane region" description="Helical" evidence="9">
    <location>
        <begin position="26"/>
        <end position="44"/>
    </location>
</feature>
<evidence type="ECO:0000256" key="9">
    <source>
        <dbReference type="SAM" id="Phobius"/>
    </source>
</evidence>
<sequence length="319" mass="35708">MTSLDLCLPYHCFRTWPPAALVETKGFVVSLLATAVEIHLLVLLHKKKLNAPRGRIITIVAAVVGGVSLLLIIVILYFMRRPTETSAPSMHDQENPSTESDIYFPLKDGLTFQDLVEATNNFDDSFVLGRGACGTVYKAAMRSGKTIAVKKLASNREGSNVENSFRAEILTLGKIRHRNIVKLYGFCYHEGSNLLLYEYMARGSLGELLHDSSRGMQWSTRFMPLEQGGDLVTWARQYVREHSLTSGILDERLELENQSTVAHMIYVLKVALLCTSMSPSDRPSMREVVLMLIESNEREGNLTLSSAYDYPLKGDTSRK</sequence>
<dbReference type="SUPFAM" id="SSF56112">
    <property type="entry name" value="Protein kinase-like (PK-like)"/>
    <property type="match status" value="1"/>
</dbReference>
<evidence type="ECO:0000256" key="8">
    <source>
        <dbReference type="ARBA" id="ARBA00048679"/>
    </source>
</evidence>
<comment type="catalytic activity">
    <reaction evidence="7">
        <text>L-threonyl-[protein] + ATP = O-phospho-L-threonyl-[protein] + ADP + H(+)</text>
        <dbReference type="Rhea" id="RHEA:46608"/>
        <dbReference type="Rhea" id="RHEA-COMP:11060"/>
        <dbReference type="Rhea" id="RHEA-COMP:11605"/>
        <dbReference type="ChEBI" id="CHEBI:15378"/>
        <dbReference type="ChEBI" id="CHEBI:30013"/>
        <dbReference type="ChEBI" id="CHEBI:30616"/>
        <dbReference type="ChEBI" id="CHEBI:61977"/>
        <dbReference type="ChEBI" id="CHEBI:456216"/>
        <dbReference type="EC" id="2.7.11.1"/>
    </reaction>
</comment>
<name>A0AAD6KRX5_9ROSI</name>